<dbReference type="Proteomes" id="UP000183417">
    <property type="component" value="Unassembled WGS sequence"/>
</dbReference>
<sequence length="44" mass="4667">MPEGKPMCDDKSAPFVLALGALATQLRGLALCAGERSMNDRISM</sequence>
<name>A0A1H3MWE7_9BURK</name>
<evidence type="ECO:0000313" key="2">
    <source>
        <dbReference type="Proteomes" id="UP000183417"/>
    </source>
</evidence>
<accession>A0A1H3MWE7</accession>
<dbReference type="AlphaFoldDB" id="A0A1H3MWE7"/>
<dbReference type="RefSeq" id="WP_269154276.1">
    <property type="nucleotide sequence ID" value="NZ_CP065749.1"/>
</dbReference>
<dbReference type="EMBL" id="FNPE01000008">
    <property type="protein sequence ID" value="SDY80926.1"/>
    <property type="molecule type" value="Genomic_DNA"/>
</dbReference>
<organism evidence="1 2">
    <name type="scientific">Delftia lacustris</name>
    <dbReference type="NCBI Taxonomy" id="558537"/>
    <lineage>
        <taxon>Bacteria</taxon>
        <taxon>Pseudomonadati</taxon>
        <taxon>Pseudomonadota</taxon>
        <taxon>Betaproteobacteria</taxon>
        <taxon>Burkholderiales</taxon>
        <taxon>Comamonadaceae</taxon>
        <taxon>Delftia</taxon>
    </lineage>
</organism>
<proteinExistence type="predicted"/>
<dbReference type="GeneID" id="94689223"/>
<evidence type="ECO:0000313" key="1">
    <source>
        <dbReference type="EMBL" id="SDY80926.1"/>
    </source>
</evidence>
<protein>
    <submittedName>
        <fullName evidence="1">Uncharacterized protein</fullName>
    </submittedName>
</protein>
<gene>
    <name evidence="1" type="ORF">SAMN05421547_10871</name>
</gene>
<reference evidence="1 2" key="1">
    <citation type="submission" date="2016-10" db="EMBL/GenBank/DDBJ databases">
        <authorList>
            <person name="de Groot N.N."/>
        </authorList>
    </citation>
    <scope>NUCLEOTIDE SEQUENCE [LARGE SCALE GENOMIC DNA]</scope>
    <source>
        <strain evidence="1 2">LMG 24775</strain>
    </source>
</reference>